<dbReference type="Proteomes" id="UP000218418">
    <property type="component" value="Chromosome"/>
</dbReference>
<evidence type="ECO:0000313" key="1">
    <source>
        <dbReference type="EMBL" id="BAY83062.1"/>
    </source>
</evidence>
<proteinExistence type="predicted"/>
<keyword evidence="2" id="KW-1185">Reference proteome</keyword>
<accession>A0A1Z4LP77</accession>
<organism evidence="1 2">
    <name type="scientific">Calothrix parasitica NIES-267</name>
    <dbReference type="NCBI Taxonomy" id="1973488"/>
    <lineage>
        <taxon>Bacteria</taxon>
        <taxon>Bacillati</taxon>
        <taxon>Cyanobacteriota</taxon>
        <taxon>Cyanophyceae</taxon>
        <taxon>Nostocales</taxon>
        <taxon>Calotrichaceae</taxon>
        <taxon>Calothrix</taxon>
    </lineage>
</organism>
<gene>
    <name evidence="1" type="ORF">NIES267_25480</name>
</gene>
<protein>
    <submittedName>
        <fullName evidence="1">Uncharacterized protein</fullName>
    </submittedName>
</protein>
<dbReference type="AlphaFoldDB" id="A0A1Z4LP77"/>
<sequence>MIIMISNADVNEFSKSKSNDNFWQDKKIKSILGHPVKRVICDKQGKVILDIGDIISFRALEQIQQANELDNLFSSVYRK</sequence>
<evidence type="ECO:0000313" key="2">
    <source>
        <dbReference type="Proteomes" id="UP000218418"/>
    </source>
</evidence>
<dbReference type="EMBL" id="AP018227">
    <property type="protein sequence ID" value="BAY83062.1"/>
    <property type="molecule type" value="Genomic_DNA"/>
</dbReference>
<reference evidence="1 2" key="1">
    <citation type="submission" date="2017-06" db="EMBL/GenBank/DDBJ databases">
        <title>Genome sequencing of cyanobaciteial culture collection at National Institute for Environmental Studies (NIES).</title>
        <authorList>
            <person name="Hirose Y."/>
            <person name="Shimura Y."/>
            <person name="Fujisawa T."/>
            <person name="Nakamura Y."/>
            <person name="Kawachi M."/>
        </authorList>
    </citation>
    <scope>NUCLEOTIDE SEQUENCE [LARGE SCALE GENOMIC DNA]</scope>
    <source>
        <strain evidence="1 2">NIES-267</strain>
    </source>
</reference>
<name>A0A1Z4LP77_9CYAN</name>